<sequence length="149" mass="16130">MKLAVLTPNVTALAQPSANDIAELARRGYRSIIGNRPEGESDDQPAWTELEAAAAAHGLEARHIPVVIGQITDQQVEEFRRSLETLPKPIAVFCRSGTRAALLWALANQANLTVDERIGIAGKEGFDLEPFRQRLSREDGRADADGSSG</sequence>
<dbReference type="GO" id="GO:0016787">
    <property type="term" value="F:hydrolase activity"/>
    <property type="evidence" value="ECO:0007669"/>
    <property type="project" value="InterPro"/>
</dbReference>
<dbReference type="SUPFAM" id="SSF52799">
    <property type="entry name" value="(Phosphotyrosine protein) phosphatases II"/>
    <property type="match status" value="1"/>
</dbReference>
<comment type="caution">
    <text evidence="2">The sequence shown here is derived from an EMBL/GenBank/DDBJ whole genome shotgun (WGS) entry which is preliminary data.</text>
</comment>
<dbReference type="RefSeq" id="WP_168067448.1">
    <property type="nucleotide sequence ID" value="NZ_JAATJC010000001.1"/>
</dbReference>
<dbReference type="NCBIfam" id="TIGR01244">
    <property type="entry name" value="TIGR01244 family sulfur transferase"/>
    <property type="match status" value="1"/>
</dbReference>
<evidence type="ECO:0000313" key="3">
    <source>
        <dbReference type="Proteomes" id="UP000558192"/>
    </source>
</evidence>
<reference evidence="2 3" key="1">
    <citation type="submission" date="2020-03" db="EMBL/GenBank/DDBJ databases">
        <title>Genomic Encyclopedia of Type Strains, Phase IV (KMG-IV): sequencing the most valuable type-strain genomes for metagenomic binning, comparative biology and taxonomic classification.</title>
        <authorList>
            <person name="Goeker M."/>
        </authorList>
    </citation>
    <scope>NUCLEOTIDE SEQUENCE [LARGE SCALE GENOMIC DNA]</scope>
    <source>
        <strain evidence="2 3">DSM 16846</strain>
    </source>
</reference>
<organism evidence="2 3">
    <name type="scientific">Sphingomonas kaistensis</name>
    <dbReference type="NCBI Taxonomy" id="298708"/>
    <lineage>
        <taxon>Bacteria</taxon>
        <taxon>Pseudomonadati</taxon>
        <taxon>Pseudomonadota</taxon>
        <taxon>Alphaproteobacteria</taxon>
        <taxon>Sphingomonadales</taxon>
        <taxon>Sphingomonadaceae</taxon>
        <taxon>Sphingomonas</taxon>
    </lineage>
</organism>
<feature type="domain" description="Beta-lactamase hydrolase-like protein phosphatase-like" evidence="1">
    <location>
        <begin position="3"/>
        <end position="108"/>
    </location>
</feature>
<dbReference type="InterPro" id="IPR029021">
    <property type="entry name" value="Prot-tyrosine_phosphatase-like"/>
</dbReference>
<dbReference type="InterPro" id="IPR005939">
    <property type="entry name" value="BLH_phosphatase-like"/>
</dbReference>
<dbReference type="Pfam" id="PF04273">
    <property type="entry name" value="BLH_phosphatase"/>
    <property type="match status" value="1"/>
</dbReference>
<name>A0A7X6BG41_9SPHN</name>
<dbReference type="EMBL" id="JAATJC010000001">
    <property type="protein sequence ID" value="NJC04656.1"/>
    <property type="molecule type" value="Genomic_DNA"/>
</dbReference>
<keyword evidence="3" id="KW-1185">Reference proteome</keyword>
<dbReference type="Proteomes" id="UP000558192">
    <property type="component" value="Unassembled WGS sequence"/>
</dbReference>
<evidence type="ECO:0000259" key="1">
    <source>
        <dbReference type="Pfam" id="PF04273"/>
    </source>
</evidence>
<evidence type="ECO:0000313" key="2">
    <source>
        <dbReference type="EMBL" id="NJC04656.1"/>
    </source>
</evidence>
<dbReference type="AlphaFoldDB" id="A0A7X6BG41"/>
<protein>
    <submittedName>
        <fullName evidence="2">Uncharacterized protein (TIGR01244 family)</fullName>
    </submittedName>
</protein>
<gene>
    <name evidence="2" type="ORF">GGQ97_000449</name>
</gene>
<dbReference type="Gene3D" id="3.90.190.10">
    <property type="entry name" value="Protein tyrosine phosphatase superfamily"/>
    <property type="match status" value="1"/>
</dbReference>
<proteinExistence type="predicted"/>
<accession>A0A7X6BG41</accession>